<feature type="domain" description="HTH cro/C1-type" evidence="1">
    <location>
        <begin position="17"/>
        <end position="72"/>
    </location>
</feature>
<accession>A0A5Q0H3U8</accession>
<proteinExistence type="predicted"/>
<dbReference type="Proteomes" id="UP000325787">
    <property type="component" value="Chromosome"/>
</dbReference>
<evidence type="ECO:0000259" key="1">
    <source>
        <dbReference type="PROSITE" id="PS50943"/>
    </source>
</evidence>
<protein>
    <submittedName>
        <fullName evidence="2">XRE family transcriptional regulator</fullName>
    </submittedName>
</protein>
<dbReference type="EMBL" id="CP034550">
    <property type="protein sequence ID" value="QFZ20480.1"/>
    <property type="molecule type" value="Genomic_DNA"/>
</dbReference>
<dbReference type="InterPro" id="IPR010982">
    <property type="entry name" value="Lambda_DNA-bd_dom_sf"/>
</dbReference>
<dbReference type="RefSeq" id="WP_051766855.1">
    <property type="nucleotide sequence ID" value="NZ_CP034550.1"/>
</dbReference>
<name>A0A5Q0H3U8_SACSY</name>
<organism evidence="2 3">
    <name type="scientific">Saccharothrix syringae</name>
    <name type="common">Nocardiopsis syringae</name>
    <dbReference type="NCBI Taxonomy" id="103733"/>
    <lineage>
        <taxon>Bacteria</taxon>
        <taxon>Bacillati</taxon>
        <taxon>Actinomycetota</taxon>
        <taxon>Actinomycetes</taxon>
        <taxon>Pseudonocardiales</taxon>
        <taxon>Pseudonocardiaceae</taxon>
        <taxon>Saccharothrix</taxon>
    </lineage>
</organism>
<dbReference type="OrthoDB" id="3865941at2"/>
<keyword evidence="3" id="KW-1185">Reference proteome</keyword>
<evidence type="ECO:0000313" key="2">
    <source>
        <dbReference type="EMBL" id="QFZ20480.1"/>
    </source>
</evidence>
<dbReference type="InterPro" id="IPR001387">
    <property type="entry name" value="Cro/C1-type_HTH"/>
</dbReference>
<dbReference type="SMART" id="SM00530">
    <property type="entry name" value="HTH_XRE"/>
    <property type="match status" value="1"/>
</dbReference>
<dbReference type="Pfam" id="PF13560">
    <property type="entry name" value="HTH_31"/>
    <property type="match status" value="1"/>
</dbReference>
<evidence type="ECO:0000313" key="3">
    <source>
        <dbReference type="Proteomes" id="UP000325787"/>
    </source>
</evidence>
<reference evidence="3" key="1">
    <citation type="journal article" date="2021" name="Curr. Microbiol.">
        <title>Complete genome of nocamycin-producing strain Saccharothrix syringae NRRL B-16468 reveals the biosynthetic potential for secondary metabolites.</title>
        <authorList>
            <person name="Mo X."/>
            <person name="Yang S."/>
        </authorList>
    </citation>
    <scope>NUCLEOTIDE SEQUENCE [LARGE SCALE GENOMIC DNA]</scope>
    <source>
        <strain evidence="3">ATCC 51364 / DSM 43886 / JCM 6844 / KCTC 9398 / NBRC 14523 / NRRL B-16468 / INA 2240</strain>
    </source>
</reference>
<dbReference type="Gene3D" id="1.10.260.40">
    <property type="entry name" value="lambda repressor-like DNA-binding domains"/>
    <property type="match status" value="1"/>
</dbReference>
<dbReference type="SUPFAM" id="SSF47413">
    <property type="entry name" value="lambda repressor-like DNA-binding domains"/>
    <property type="match status" value="1"/>
</dbReference>
<dbReference type="GO" id="GO:0003677">
    <property type="term" value="F:DNA binding"/>
    <property type="evidence" value="ECO:0007669"/>
    <property type="project" value="InterPro"/>
</dbReference>
<dbReference type="KEGG" id="ssyi:EKG83_26450"/>
<dbReference type="PROSITE" id="PS50943">
    <property type="entry name" value="HTH_CROC1"/>
    <property type="match status" value="1"/>
</dbReference>
<dbReference type="CDD" id="cd00093">
    <property type="entry name" value="HTH_XRE"/>
    <property type="match status" value="1"/>
</dbReference>
<dbReference type="AlphaFoldDB" id="A0A5Q0H3U8"/>
<gene>
    <name evidence="2" type="ORF">EKG83_26450</name>
</gene>
<sequence length="419" mass="44505">MCRICRAAGRGDYAQVLRLARELRHLTQGRFASLIGTDRTVVSRYETGARPLHDITVLRTCARVLDLSGDLFGVGAVNTHDHHESNSVCPHRATGDDVDRRAVLKTLAVLTGASVLPVPAVSAAEPPDGLPTLRADLAAAHALFDAGRYTTLAAALPPLISRTDHLRQTSTPGQARDQATGALAHGYLLAGYLANKLGDYPLSLLLADRARTHAADTGDLVLAAAATREIAVALRHTDHHRADAARLLTDTADALPTTRQDHLAARGSLLVTAALGAARHDTPRTAHALFAEATTLSRHLPADTPAGTTFTASQMPLYRMALGNALGDSAAALHAARSLTLGLLGTPERRARAYEDYAQAWHLHGNPARCLTALQTAGRHCPDGLRRPKITTLVERMLDQPHSPPGLPAFAARIGIDLS</sequence>